<organism evidence="1">
    <name type="scientific">uncultured Caudovirales phage</name>
    <dbReference type="NCBI Taxonomy" id="2100421"/>
    <lineage>
        <taxon>Viruses</taxon>
        <taxon>Duplodnaviria</taxon>
        <taxon>Heunggongvirae</taxon>
        <taxon>Uroviricota</taxon>
        <taxon>Caudoviricetes</taxon>
        <taxon>Peduoviridae</taxon>
        <taxon>Maltschvirus</taxon>
        <taxon>Maltschvirus maltsch</taxon>
    </lineage>
</organism>
<evidence type="ECO:0000313" key="1">
    <source>
        <dbReference type="EMBL" id="CAB5178685.1"/>
    </source>
</evidence>
<accession>A0A6J7WG94</accession>
<dbReference type="EMBL" id="LR798207">
    <property type="protein sequence ID" value="CAB5178685.1"/>
    <property type="molecule type" value="Genomic_DNA"/>
</dbReference>
<reference evidence="1" key="1">
    <citation type="submission" date="2020-05" db="EMBL/GenBank/DDBJ databases">
        <authorList>
            <person name="Chiriac C."/>
            <person name="Salcher M."/>
            <person name="Ghai R."/>
            <person name="Kavagutti S V."/>
        </authorList>
    </citation>
    <scope>NUCLEOTIDE SEQUENCE</scope>
</reference>
<proteinExistence type="predicted"/>
<protein>
    <submittedName>
        <fullName evidence="1">Uncharacterized protein</fullName>
    </submittedName>
</protein>
<gene>
    <name evidence="1" type="ORF">UFOVP158_25</name>
</gene>
<sequence>MSGVPYTQARRIISLFGSPYKMSRYVRVSPAQIYKWTWPKEKGGTGGLIPAQAMAEVLRGARLAGILIGPDDLYPDTEMDIE</sequence>
<name>A0A6J7WG94_9CAUD</name>